<dbReference type="EMBL" id="CAJPDR010000373">
    <property type="protein sequence ID" value="CAF9934249.1"/>
    <property type="molecule type" value="Genomic_DNA"/>
</dbReference>
<sequence>MPSRFLRNIRSVFHRQPTKKEEARSLCTTNCVFDDWATSAMEDLPPPYTHSPESETLSQDKTHCPPPPFASPCLQICPHETLSFEALQKIATSLGMGNASETIDALTLSCHEHRSQSDPAAKDAKYVCTSSPGLLRAFGTYSSQGSQDPIHPRSVLLSFHWDLEFLDGVRGQVDTAAELQHFLGADGIWLCPHKRISDSDVINAIYGFVKWPSGNEVRTSCDCCDTDIKILARKEGDDEMCRVTTKRYLGAVEKPDDPLWLAQCGV</sequence>
<dbReference type="OrthoDB" id="5288377at2759"/>
<evidence type="ECO:0000313" key="3">
    <source>
        <dbReference type="Proteomes" id="UP000664203"/>
    </source>
</evidence>
<dbReference type="Proteomes" id="UP000664203">
    <property type="component" value="Unassembled WGS sequence"/>
</dbReference>
<evidence type="ECO:0000256" key="1">
    <source>
        <dbReference type="SAM" id="MobiDB-lite"/>
    </source>
</evidence>
<proteinExistence type="predicted"/>
<evidence type="ECO:0000313" key="2">
    <source>
        <dbReference type="EMBL" id="CAF9934249.1"/>
    </source>
</evidence>
<accession>A0A8H3G0B7</accession>
<comment type="caution">
    <text evidence="2">The sequence shown here is derived from an EMBL/GenBank/DDBJ whole genome shotgun (WGS) entry which is preliminary data.</text>
</comment>
<feature type="region of interest" description="Disordered" evidence="1">
    <location>
        <begin position="43"/>
        <end position="63"/>
    </location>
</feature>
<gene>
    <name evidence="2" type="ORF">ALECFALPRED_005896</name>
</gene>
<organism evidence="2 3">
    <name type="scientific">Alectoria fallacina</name>
    <dbReference type="NCBI Taxonomy" id="1903189"/>
    <lineage>
        <taxon>Eukaryota</taxon>
        <taxon>Fungi</taxon>
        <taxon>Dikarya</taxon>
        <taxon>Ascomycota</taxon>
        <taxon>Pezizomycotina</taxon>
        <taxon>Lecanoromycetes</taxon>
        <taxon>OSLEUM clade</taxon>
        <taxon>Lecanoromycetidae</taxon>
        <taxon>Lecanorales</taxon>
        <taxon>Lecanorineae</taxon>
        <taxon>Parmeliaceae</taxon>
        <taxon>Alectoria</taxon>
    </lineage>
</organism>
<dbReference type="AlphaFoldDB" id="A0A8H3G0B7"/>
<reference evidence="2" key="1">
    <citation type="submission" date="2021-03" db="EMBL/GenBank/DDBJ databases">
        <authorList>
            <person name="Tagirdzhanova G."/>
        </authorList>
    </citation>
    <scope>NUCLEOTIDE SEQUENCE</scope>
</reference>
<keyword evidence="3" id="KW-1185">Reference proteome</keyword>
<protein>
    <submittedName>
        <fullName evidence="2">Uncharacterized protein</fullName>
    </submittedName>
</protein>
<name>A0A8H3G0B7_9LECA</name>